<proteinExistence type="inferred from homology"/>
<dbReference type="PANTHER" id="PTHR30289:SF1">
    <property type="entry name" value="PEBP (PHOSPHATIDYLETHANOLAMINE-BINDING PROTEIN) FAMILY PROTEIN"/>
    <property type="match status" value="1"/>
</dbReference>
<evidence type="ECO:0000256" key="1">
    <source>
        <dbReference type="ARBA" id="ARBA00007120"/>
    </source>
</evidence>
<dbReference type="Proteomes" id="UP000204221">
    <property type="component" value="Chromosome"/>
</dbReference>
<dbReference type="CDD" id="cd00865">
    <property type="entry name" value="PEBP_bact_arch"/>
    <property type="match status" value="1"/>
</dbReference>
<dbReference type="InterPro" id="IPR036610">
    <property type="entry name" value="PEBP-like_sf"/>
</dbReference>
<dbReference type="InterPro" id="IPR005247">
    <property type="entry name" value="YbhB_YbcL/LppC-like"/>
</dbReference>
<dbReference type="OrthoDB" id="9797506at2"/>
<dbReference type="KEGG" id="ahg:AHOG_08545"/>
<protein>
    <submittedName>
        <fullName evidence="2">Putative kinase inhibitor protein</fullName>
    </submittedName>
</protein>
<dbReference type="Gene3D" id="3.90.280.10">
    <property type="entry name" value="PEBP-like"/>
    <property type="match status" value="1"/>
</dbReference>
<organism evidence="2 3">
    <name type="scientific">Actinoalloteichus hoggarensis</name>
    <dbReference type="NCBI Taxonomy" id="1470176"/>
    <lineage>
        <taxon>Bacteria</taxon>
        <taxon>Bacillati</taxon>
        <taxon>Actinomycetota</taxon>
        <taxon>Actinomycetes</taxon>
        <taxon>Pseudonocardiales</taxon>
        <taxon>Pseudonocardiaceae</taxon>
        <taxon>Actinoalloteichus</taxon>
    </lineage>
</organism>
<keyword evidence="3" id="KW-1185">Reference proteome</keyword>
<reference evidence="2 3" key="1">
    <citation type="submission" date="2017-07" db="EMBL/GenBank/DDBJ databases">
        <title>Complete genome sequence of Actinoalloteichus hoggarensis DSM 45943, type strain of Actinoalloteichus hoggarensis.</title>
        <authorList>
            <person name="Ruckert C."/>
            <person name="Nouioui I."/>
            <person name="Willmese J."/>
            <person name="van Wezel G."/>
            <person name="Klenk H.-P."/>
            <person name="Kalinowski J."/>
            <person name="Zotchev S.B."/>
        </authorList>
    </citation>
    <scope>NUCLEOTIDE SEQUENCE [LARGE SCALE GENOMIC DNA]</scope>
    <source>
        <strain evidence="2 3">DSM 45943</strain>
    </source>
</reference>
<accession>A0A221W0R2</accession>
<dbReference type="RefSeq" id="WP_093940868.1">
    <property type="nucleotide sequence ID" value="NZ_CP022521.1"/>
</dbReference>
<comment type="similarity">
    <text evidence="1">Belongs to the UPF0098 family.</text>
</comment>
<dbReference type="Pfam" id="PF01161">
    <property type="entry name" value="PBP"/>
    <property type="match status" value="1"/>
</dbReference>
<name>A0A221W0R2_9PSEU</name>
<dbReference type="AlphaFoldDB" id="A0A221W0R2"/>
<dbReference type="EMBL" id="CP022521">
    <property type="protein sequence ID" value="ASO19354.1"/>
    <property type="molecule type" value="Genomic_DNA"/>
</dbReference>
<dbReference type="NCBIfam" id="TIGR00481">
    <property type="entry name" value="YbhB/YbcL family Raf kinase inhibitor-like protein"/>
    <property type="match status" value="1"/>
</dbReference>
<evidence type="ECO:0000313" key="2">
    <source>
        <dbReference type="EMBL" id="ASO19354.1"/>
    </source>
</evidence>
<dbReference type="InterPro" id="IPR008914">
    <property type="entry name" value="PEBP"/>
</dbReference>
<sequence length="178" mass="18539">MSLDRPIAPDPYTLLPSVPSFTVTSDDVTHGEQLTARHISAGAGGEDVSPALSWSGFPEETQGFTVTCFDPDAPTPAGFWHWGVVNLPATTTSLAAGAGAAGAALPGSAFAVRNDLGTRDYAGAAPPPGDHPHRYYFVVHAMDVPALDVDADTSLTVVSFNLVFHTLARAIIAPVFSH</sequence>
<dbReference type="PANTHER" id="PTHR30289">
    <property type="entry name" value="UNCHARACTERIZED PROTEIN YBCL-RELATED"/>
    <property type="match status" value="1"/>
</dbReference>
<gene>
    <name evidence="2" type="ORF">AHOG_08545</name>
</gene>
<dbReference type="SUPFAM" id="SSF49777">
    <property type="entry name" value="PEBP-like"/>
    <property type="match status" value="1"/>
</dbReference>
<evidence type="ECO:0000313" key="3">
    <source>
        <dbReference type="Proteomes" id="UP000204221"/>
    </source>
</evidence>